<reference evidence="2" key="1">
    <citation type="submission" date="2022-12" db="EMBL/GenBank/DDBJ databases">
        <authorList>
            <person name="Krivoruchko A.V."/>
            <person name="Elkin A."/>
        </authorList>
    </citation>
    <scope>NUCLEOTIDE SEQUENCE</scope>
    <source>
        <strain evidence="2">IEGM 1391</strain>
    </source>
</reference>
<keyword evidence="3" id="KW-1185">Reference proteome</keyword>
<proteinExistence type="predicted"/>
<dbReference type="EMBL" id="JAPWIJ010000001">
    <property type="protein sequence ID" value="MCZ4516900.1"/>
    <property type="molecule type" value="Genomic_DNA"/>
</dbReference>
<gene>
    <name evidence="2" type="ORF">O4220_00120</name>
</gene>
<evidence type="ECO:0000313" key="2">
    <source>
        <dbReference type="EMBL" id="MCZ4516900.1"/>
    </source>
</evidence>
<dbReference type="RefSeq" id="WP_269601541.1">
    <property type="nucleotide sequence ID" value="NZ_JAPWIJ010000001.1"/>
</dbReference>
<dbReference type="Proteomes" id="UP001081071">
    <property type="component" value="Unassembled WGS sequence"/>
</dbReference>
<protein>
    <submittedName>
        <fullName evidence="2">Uncharacterized protein</fullName>
    </submittedName>
</protein>
<accession>A0ABT4M7H4</accession>
<evidence type="ECO:0000256" key="1">
    <source>
        <dbReference type="SAM" id="MobiDB-lite"/>
    </source>
</evidence>
<comment type="caution">
    <text evidence="2">The sequence shown here is derived from an EMBL/GenBank/DDBJ whole genome shotgun (WGS) entry which is preliminary data.</text>
</comment>
<sequence>MTDHSLRAALSHPAADRSILVGVDVTTLDAAGSTAVGRLFRSRSAATAFALTHAAQSWGTLVSLDFTVYECDTASLDSASEGMFCAWDEVSVAGSVAETACALAILDEYRLGMRRAKLPLPAALTAEIYTLSNAVASPVHPSRVDDPETVEVRLCSIRPDPLPHRRTSIGFYGSDDAERVAGVLAYRFGGDIAPATERGCIQVHHSADISDGDRAAVARYTRIGELRANIAALDPRRDIAAITRLDGELDTLCSAVLRRRSTPSPTPVAGSDVVRRYLPAPAPRPDSSEDRPR</sequence>
<feature type="region of interest" description="Disordered" evidence="1">
    <location>
        <begin position="260"/>
        <end position="293"/>
    </location>
</feature>
<organism evidence="2 3">
    <name type="scientific">Rhodococcus ruber</name>
    <dbReference type="NCBI Taxonomy" id="1830"/>
    <lineage>
        <taxon>Bacteria</taxon>
        <taxon>Bacillati</taxon>
        <taxon>Actinomycetota</taxon>
        <taxon>Actinomycetes</taxon>
        <taxon>Mycobacteriales</taxon>
        <taxon>Nocardiaceae</taxon>
        <taxon>Rhodococcus</taxon>
    </lineage>
</organism>
<evidence type="ECO:0000313" key="3">
    <source>
        <dbReference type="Proteomes" id="UP001081071"/>
    </source>
</evidence>
<name>A0ABT4M7H4_9NOCA</name>